<dbReference type="Proteomes" id="UP000813463">
    <property type="component" value="Chromosome 3"/>
</dbReference>
<sequence length="250" mass="28690">MAMNLKFLIPNMSKLEPLDGKNYKRWAVRMKFYLEQIDVAYVIYDVVKLDDESELHDFEVKFAKDDRTYKGILLHHMSNALLDIYMGYNHARDIWDGLAKKYGTDDAGTKRYCVSKWLDFQVEDDKPIIDQIHDYENICIAKAVEGLGICDITLAIVLIEKLPPSWKDFRNQLMHKKKDLTLEELVVVGHLKIEEENRIKNKGQSVFSGSAKANLVEPKGNFDSYKFKGKGSPLKPQGKTRIMVSSIAVA</sequence>
<dbReference type="PANTHER" id="PTHR47592:SF30">
    <property type="entry name" value="CCHC-TYPE DOMAIN-CONTAINING PROTEIN"/>
    <property type="match status" value="1"/>
</dbReference>
<gene>
    <name evidence="2" type="primary">LOC130469888</name>
</gene>
<dbReference type="GeneID" id="130469888"/>
<reference evidence="2" key="2">
    <citation type="submission" date="2025-08" db="UniProtKB">
        <authorList>
            <consortium name="RefSeq"/>
        </authorList>
    </citation>
    <scope>IDENTIFICATION</scope>
    <source>
        <tissue evidence="2">Leaf</tissue>
    </source>
</reference>
<dbReference type="Pfam" id="PF14223">
    <property type="entry name" value="Retrotran_gag_2"/>
    <property type="match status" value="1"/>
</dbReference>
<evidence type="ECO:0000313" key="1">
    <source>
        <dbReference type="Proteomes" id="UP000813463"/>
    </source>
</evidence>
<name>A0ABM3RIE6_SPIOL</name>
<accession>A0ABM3RIE6</accession>
<reference evidence="1" key="1">
    <citation type="journal article" date="2021" name="Nat. Commun.">
        <title>Genomic analyses provide insights into spinach domestication and the genetic basis of agronomic traits.</title>
        <authorList>
            <person name="Cai X."/>
            <person name="Sun X."/>
            <person name="Xu C."/>
            <person name="Sun H."/>
            <person name="Wang X."/>
            <person name="Ge C."/>
            <person name="Zhang Z."/>
            <person name="Wang Q."/>
            <person name="Fei Z."/>
            <person name="Jiao C."/>
            <person name="Wang Q."/>
        </authorList>
    </citation>
    <scope>NUCLEOTIDE SEQUENCE [LARGE SCALE GENOMIC DNA]</scope>
    <source>
        <strain evidence="1">cv. Varoflay</strain>
    </source>
</reference>
<organism evidence="1 2">
    <name type="scientific">Spinacia oleracea</name>
    <name type="common">Spinach</name>
    <dbReference type="NCBI Taxonomy" id="3562"/>
    <lineage>
        <taxon>Eukaryota</taxon>
        <taxon>Viridiplantae</taxon>
        <taxon>Streptophyta</taxon>
        <taxon>Embryophyta</taxon>
        <taxon>Tracheophyta</taxon>
        <taxon>Spermatophyta</taxon>
        <taxon>Magnoliopsida</taxon>
        <taxon>eudicotyledons</taxon>
        <taxon>Gunneridae</taxon>
        <taxon>Pentapetalae</taxon>
        <taxon>Caryophyllales</taxon>
        <taxon>Chenopodiaceae</taxon>
        <taxon>Chenopodioideae</taxon>
        <taxon>Anserineae</taxon>
        <taxon>Spinacia</taxon>
    </lineage>
</organism>
<protein>
    <recommendedName>
        <fullName evidence="3">DUF4219 domain-containing protein</fullName>
    </recommendedName>
</protein>
<keyword evidence="1" id="KW-1185">Reference proteome</keyword>
<evidence type="ECO:0000313" key="2">
    <source>
        <dbReference type="RefSeq" id="XP_056695383.1"/>
    </source>
</evidence>
<dbReference type="PANTHER" id="PTHR47592">
    <property type="entry name" value="PBF68 PROTEIN"/>
    <property type="match status" value="1"/>
</dbReference>
<proteinExistence type="predicted"/>
<evidence type="ECO:0008006" key="3">
    <source>
        <dbReference type="Google" id="ProtNLM"/>
    </source>
</evidence>
<dbReference type="RefSeq" id="XP_056695383.1">
    <property type="nucleotide sequence ID" value="XM_056839405.1"/>
</dbReference>